<gene>
    <name evidence="2" type="ORF">ACFFIO_01055</name>
</gene>
<evidence type="ECO:0000313" key="3">
    <source>
        <dbReference type="Proteomes" id="UP001589766"/>
    </source>
</evidence>
<dbReference type="Gene3D" id="3.40.50.1820">
    <property type="entry name" value="alpha/beta hydrolase"/>
    <property type="match status" value="1"/>
</dbReference>
<feature type="region of interest" description="Disordered" evidence="1">
    <location>
        <begin position="123"/>
        <end position="142"/>
    </location>
</feature>
<dbReference type="EMBL" id="JBHLWH010000005">
    <property type="protein sequence ID" value="MFC0247088.1"/>
    <property type="molecule type" value="Genomic_DNA"/>
</dbReference>
<dbReference type="Proteomes" id="UP001589766">
    <property type="component" value="Unassembled WGS sequence"/>
</dbReference>
<keyword evidence="3" id="KW-1185">Reference proteome</keyword>
<reference evidence="2 3" key="1">
    <citation type="submission" date="2024-09" db="EMBL/GenBank/DDBJ databases">
        <authorList>
            <person name="Sun Q."/>
            <person name="Mori K."/>
        </authorList>
    </citation>
    <scope>NUCLEOTIDE SEQUENCE [LARGE SCALE GENOMIC DNA]</scope>
    <source>
        <strain evidence="2 3">CCM 7609</strain>
    </source>
</reference>
<dbReference type="InterPro" id="IPR029058">
    <property type="entry name" value="AB_hydrolase_fold"/>
</dbReference>
<evidence type="ECO:0000313" key="2">
    <source>
        <dbReference type="EMBL" id="MFC0247088.1"/>
    </source>
</evidence>
<dbReference type="RefSeq" id="WP_378039834.1">
    <property type="nucleotide sequence ID" value="NZ_JBHLWH010000005.1"/>
</dbReference>
<proteinExistence type="predicted"/>
<protein>
    <submittedName>
        <fullName evidence="2">Uncharacterized protein</fullName>
    </submittedName>
</protein>
<accession>A0ABV6F0P9</accession>
<name>A0ABV6F0P9_9MICC</name>
<sequence length="352" mass="37525">MTTLFLIHGRGQHTAPGIPPGQVAEHADAIRRRWLQALNTGLHDAGRPPVPNAAPVLFPFYGNAFRDAVAEREGSGPGPDLARWSTGEPLPADVQAVCEVKAGLVHDVTEHLRFDPDSASLQSESLHTESLHPAAGEPTARGVPAGVGRPWWELDELLRVPWLRAALQFLAERAGVSARVIEEYFTDVAYYLGCAEVRQTVLAIVERALADVPMGEPVVVVGHSLGSVVAYDALTRGAQGRTIALVATTGSPLGLPVVQRHLLGGAGDGPVPVPAVVPARSGAWVNGYDVRDVVAILNPLAPRLEQAVMGQIRDLRVSTGEEPHAVHLMHVIFLIRRGAPGPMQEVRDGCLP</sequence>
<dbReference type="SUPFAM" id="SSF53474">
    <property type="entry name" value="alpha/beta-Hydrolases"/>
    <property type="match status" value="1"/>
</dbReference>
<comment type="caution">
    <text evidence="2">The sequence shown here is derived from an EMBL/GenBank/DDBJ whole genome shotgun (WGS) entry which is preliminary data.</text>
</comment>
<organism evidence="2 3">
    <name type="scientific">Citricoccus parietis</name>
    <dbReference type="NCBI Taxonomy" id="592307"/>
    <lineage>
        <taxon>Bacteria</taxon>
        <taxon>Bacillati</taxon>
        <taxon>Actinomycetota</taxon>
        <taxon>Actinomycetes</taxon>
        <taxon>Micrococcales</taxon>
        <taxon>Micrococcaceae</taxon>
        <taxon>Citricoccus</taxon>
    </lineage>
</organism>
<evidence type="ECO:0000256" key="1">
    <source>
        <dbReference type="SAM" id="MobiDB-lite"/>
    </source>
</evidence>